<dbReference type="Gene3D" id="3.30.2380.10">
    <property type="entry name" value="CGI121/TPRKB"/>
    <property type="match status" value="1"/>
</dbReference>
<comment type="subcellular location">
    <subcellularLocation>
        <location evidence="1">Nucleus</location>
    </subcellularLocation>
</comment>
<evidence type="ECO:0000256" key="1">
    <source>
        <dbReference type="ARBA" id="ARBA00004123"/>
    </source>
</evidence>
<reference evidence="6 7" key="1">
    <citation type="submission" date="2024-06" db="EMBL/GenBank/DDBJ databases">
        <authorList>
            <person name="Kraege A."/>
            <person name="Thomma B."/>
        </authorList>
    </citation>
    <scope>NUCLEOTIDE SEQUENCE [LARGE SCALE GENOMIC DNA]</scope>
</reference>
<proteinExistence type="inferred from homology"/>
<accession>A0ABP1G0E4</accession>
<evidence type="ECO:0000256" key="5">
    <source>
        <dbReference type="RuleBase" id="RU004398"/>
    </source>
</evidence>
<dbReference type="InterPro" id="IPR036504">
    <property type="entry name" value="CGI121/TPRKB_sf"/>
</dbReference>
<keyword evidence="7" id="KW-1185">Reference proteome</keyword>
<dbReference type="PANTHER" id="PTHR15840:SF10">
    <property type="entry name" value="EKC_KEOPS COMPLEX SUBUNIT TPRKB"/>
    <property type="match status" value="1"/>
</dbReference>
<comment type="caution">
    <text evidence="6">The sequence shown here is derived from an EMBL/GenBank/DDBJ whole genome shotgun (WGS) entry which is preliminary data.</text>
</comment>
<gene>
    <name evidence="6" type="primary">g8452</name>
    <name evidence="6" type="ORF">VP750_LOCUS7260</name>
</gene>
<protein>
    <submittedName>
        <fullName evidence="6">G8452 protein</fullName>
    </submittedName>
</protein>
<evidence type="ECO:0000256" key="2">
    <source>
        <dbReference type="ARBA" id="ARBA00005546"/>
    </source>
</evidence>
<name>A0ABP1G0E4_9CHLO</name>
<dbReference type="EMBL" id="CAXHTA020000012">
    <property type="protein sequence ID" value="CAL5225601.1"/>
    <property type="molecule type" value="Genomic_DNA"/>
</dbReference>
<evidence type="ECO:0000256" key="3">
    <source>
        <dbReference type="ARBA" id="ARBA00022694"/>
    </source>
</evidence>
<evidence type="ECO:0000313" key="6">
    <source>
        <dbReference type="EMBL" id="CAL5225601.1"/>
    </source>
</evidence>
<dbReference type="InterPro" id="IPR013926">
    <property type="entry name" value="CGI121/TPRKB"/>
</dbReference>
<comment type="similarity">
    <text evidence="2 5">Belongs to the CGI121/TPRKB family.</text>
</comment>
<dbReference type="Pfam" id="PF08617">
    <property type="entry name" value="CGI-121"/>
    <property type="match status" value="1"/>
</dbReference>
<dbReference type="Proteomes" id="UP001497392">
    <property type="component" value="Unassembled WGS sequence"/>
</dbReference>
<keyword evidence="3" id="KW-0819">tRNA processing</keyword>
<sequence length="186" mass="19772">MDSSTTYDLIGSPGERLTLWLYRDVTNSREIQERIVAGTLQPELAFINAKMVPDVLVLKAAAQKAFFANLRGTLRSRSMHAELVFFVAGSKHVGEALKRFGISDSGKGSGTASSAVTDIIVASIHKGAPDEEHVDALVQGTAHPLSSLADVTDPAAIKAVYKITEPELQIGSLADAVLCRIAASHC</sequence>
<dbReference type="PANTHER" id="PTHR15840">
    <property type="entry name" value="CGI-121 FAMILY MEMBER"/>
    <property type="match status" value="1"/>
</dbReference>
<organism evidence="6 7">
    <name type="scientific">Coccomyxa viridis</name>
    <dbReference type="NCBI Taxonomy" id="1274662"/>
    <lineage>
        <taxon>Eukaryota</taxon>
        <taxon>Viridiplantae</taxon>
        <taxon>Chlorophyta</taxon>
        <taxon>core chlorophytes</taxon>
        <taxon>Trebouxiophyceae</taxon>
        <taxon>Trebouxiophyceae incertae sedis</taxon>
        <taxon>Coccomyxaceae</taxon>
        <taxon>Coccomyxa</taxon>
    </lineage>
</organism>
<dbReference type="SUPFAM" id="SSF143870">
    <property type="entry name" value="PF0523-like"/>
    <property type="match status" value="1"/>
</dbReference>
<evidence type="ECO:0000313" key="7">
    <source>
        <dbReference type="Proteomes" id="UP001497392"/>
    </source>
</evidence>
<keyword evidence="4 5" id="KW-0539">Nucleus</keyword>
<evidence type="ECO:0000256" key="4">
    <source>
        <dbReference type="ARBA" id="ARBA00023242"/>
    </source>
</evidence>